<evidence type="ECO:0000256" key="2">
    <source>
        <dbReference type="ARBA" id="ARBA00022679"/>
    </source>
</evidence>
<sequence>MRIAWRRLNVQKDAVDLYYHFVGASQVGVYLDSCGKGRYDIVAWNPLISRSLNHGGGWSPFAALDDLVAMVPLLDQLPDDAPPFLSGVIGYFSYEAAWDEEWIGEPKDRKDSLPDVSLMIPGKVIVLDQLKKESWMVVSTLKEDPEPEVERLVEKVKALQAAEPIHMGNVIEPMVAKTDRETYHKQLEQIHAYISRGDIYQANLSYEVEGKVQGDSFSLYRLLRETNAGRYAAYMKFPGYTILSSSPEQFIRQEKNLIETRPIKGTRPRGKTQEKDRDYKEELATSEKDQAELVMIVDLERNDLGRVCEIGSVNVPELFAINPHPTVWHQSARITGRLTEGVSIGEVLRMTFPGGSITGAPKIRSMQVIHELEGERRGIYTGSIGYVDPRGFSEWNIAIRTMVWVGEEIGRLSYRVGGGIVADSDPGLEYEETLAKGKGMLQAIDKWTTTPATRR</sequence>
<dbReference type="GO" id="GO:0046820">
    <property type="term" value="F:4-amino-4-deoxychorismate synthase activity"/>
    <property type="evidence" value="ECO:0007669"/>
    <property type="project" value="UniProtKB-EC"/>
</dbReference>
<protein>
    <recommendedName>
        <fullName evidence="1">aminodeoxychorismate synthase</fullName>
        <ecNumber evidence="1">2.6.1.85</ecNumber>
    </recommendedName>
</protein>
<dbReference type="InterPro" id="IPR005801">
    <property type="entry name" value="ADC_synthase"/>
</dbReference>
<organism evidence="5 6">
    <name type="scientific">Marininema halotolerans</name>
    <dbReference type="NCBI Taxonomy" id="1155944"/>
    <lineage>
        <taxon>Bacteria</taxon>
        <taxon>Bacillati</taxon>
        <taxon>Bacillota</taxon>
        <taxon>Bacilli</taxon>
        <taxon>Bacillales</taxon>
        <taxon>Thermoactinomycetaceae</taxon>
        <taxon>Marininema</taxon>
    </lineage>
</organism>
<accession>A0A1I6SMV9</accession>
<proteinExistence type="predicted"/>
<evidence type="ECO:0000259" key="3">
    <source>
        <dbReference type="Pfam" id="PF00425"/>
    </source>
</evidence>
<dbReference type="SUPFAM" id="SSF56322">
    <property type="entry name" value="ADC synthase"/>
    <property type="match status" value="1"/>
</dbReference>
<gene>
    <name evidence="5" type="ORF">SAMN05444972_107205</name>
</gene>
<dbReference type="Gene3D" id="3.60.120.10">
    <property type="entry name" value="Anthranilate synthase"/>
    <property type="match status" value="1"/>
</dbReference>
<name>A0A1I6SMV9_9BACL</name>
<dbReference type="GO" id="GO:0009396">
    <property type="term" value="P:folic acid-containing compound biosynthetic process"/>
    <property type="evidence" value="ECO:0007669"/>
    <property type="project" value="InterPro"/>
</dbReference>
<evidence type="ECO:0000313" key="6">
    <source>
        <dbReference type="Proteomes" id="UP000198660"/>
    </source>
</evidence>
<reference evidence="6" key="1">
    <citation type="submission" date="2016-10" db="EMBL/GenBank/DDBJ databases">
        <authorList>
            <person name="Varghese N."/>
            <person name="Submissions S."/>
        </authorList>
    </citation>
    <scope>NUCLEOTIDE SEQUENCE [LARGE SCALE GENOMIC DNA]</scope>
    <source>
        <strain evidence="6">DSM 45789</strain>
    </source>
</reference>
<dbReference type="InterPro" id="IPR015890">
    <property type="entry name" value="Chorismate_C"/>
</dbReference>
<dbReference type="InterPro" id="IPR019999">
    <property type="entry name" value="Anth_synth_I-like"/>
</dbReference>
<feature type="domain" description="Anthranilate synthase component I N-terminal" evidence="4">
    <location>
        <begin position="27"/>
        <end position="134"/>
    </location>
</feature>
<dbReference type="AlphaFoldDB" id="A0A1I6SMV9"/>
<evidence type="ECO:0000313" key="5">
    <source>
        <dbReference type="EMBL" id="SFS78210.1"/>
    </source>
</evidence>
<dbReference type="Pfam" id="PF04715">
    <property type="entry name" value="Anth_synt_I_N"/>
    <property type="match status" value="1"/>
</dbReference>
<dbReference type="PANTHER" id="PTHR11236">
    <property type="entry name" value="AMINOBENZOATE/ANTHRANILATE SYNTHASE"/>
    <property type="match status" value="1"/>
</dbReference>
<keyword evidence="2" id="KW-0808">Transferase</keyword>
<evidence type="ECO:0000259" key="4">
    <source>
        <dbReference type="Pfam" id="PF04715"/>
    </source>
</evidence>
<dbReference type="PRINTS" id="PR00095">
    <property type="entry name" value="ANTSNTHASEI"/>
</dbReference>
<dbReference type="NCBIfam" id="TIGR00553">
    <property type="entry name" value="pabB"/>
    <property type="match status" value="1"/>
</dbReference>
<evidence type="ECO:0000256" key="1">
    <source>
        <dbReference type="ARBA" id="ARBA00013139"/>
    </source>
</evidence>
<feature type="domain" description="Chorismate-utilising enzyme C-terminal" evidence="3">
    <location>
        <begin position="180"/>
        <end position="436"/>
    </location>
</feature>
<dbReference type="GO" id="GO:0000162">
    <property type="term" value="P:L-tryptophan biosynthetic process"/>
    <property type="evidence" value="ECO:0007669"/>
    <property type="project" value="TreeGrafter"/>
</dbReference>
<dbReference type="EMBL" id="FPAA01000007">
    <property type="protein sequence ID" value="SFS78210.1"/>
    <property type="molecule type" value="Genomic_DNA"/>
</dbReference>
<dbReference type="InterPro" id="IPR006805">
    <property type="entry name" value="Anth_synth_I_N"/>
</dbReference>
<dbReference type="EC" id="2.6.1.85" evidence="1"/>
<dbReference type="InterPro" id="IPR005802">
    <property type="entry name" value="ADC_synth_comp_1"/>
</dbReference>
<dbReference type="PANTHER" id="PTHR11236:SF50">
    <property type="entry name" value="AMINODEOXYCHORISMATE SYNTHASE COMPONENT 1"/>
    <property type="match status" value="1"/>
</dbReference>
<dbReference type="Proteomes" id="UP000198660">
    <property type="component" value="Unassembled WGS sequence"/>
</dbReference>
<keyword evidence="6" id="KW-1185">Reference proteome</keyword>
<dbReference type="Pfam" id="PF00425">
    <property type="entry name" value="Chorismate_bind"/>
    <property type="match status" value="1"/>
</dbReference>